<dbReference type="RefSeq" id="WP_010073652.1">
    <property type="nucleotide sequence ID" value="NC_014393.1"/>
</dbReference>
<dbReference type="KEGG" id="ccb:Clocel_3645"/>
<protein>
    <recommendedName>
        <fullName evidence="1">Wadjet protein JetD C-terminal domain-containing protein</fullName>
    </recommendedName>
</protein>
<dbReference type="Proteomes" id="UP000002730">
    <property type="component" value="Chromosome"/>
</dbReference>
<dbReference type="Pfam" id="PF09983">
    <property type="entry name" value="JetD_C"/>
    <property type="match status" value="1"/>
</dbReference>
<gene>
    <name evidence="2" type="ordered locus">Clocel_3645</name>
</gene>
<dbReference type="InterPro" id="IPR024534">
    <property type="entry name" value="JetD_C"/>
</dbReference>
<dbReference type="eggNOG" id="ENOG502ZAI3">
    <property type="taxonomic scope" value="Bacteria"/>
</dbReference>
<keyword evidence="3" id="KW-1185">Reference proteome</keyword>
<dbReference type="AlphaFoldDB" id="D9SWN3"/>
<dbReference type="OrthoDB" id="9809365at2"/>
<evidence type="ECO:0000313" key="3">
    <source>
        <dbReference type="Proteomes" id="UP000002730"/>
    </source>
</evidence>
<feature type="domain" description="Wadjet protein JetD C-terminal" evidence="1">
    <location>
        <begin position="196"/>
        <end position="330"/>
    </location>
</feature>
<accession>D9SWN3</accession>
<evidence type="ECO:0000259" key="1">
    <source>
        <dbReference type="Pfam" id="PF09983"/>
    </source>
</evidence>
<proteinExistence type="predicted"/>
<reference evidence="2 3" key="1">
    <citation type="submission" date="2010-08" db="EMBL/GenBank/DDBJ databases">
        <title>Complete sequence of Clostridium cellulovorans 743B.</title>
        <authorList>
            <consortium name="US DOE Joint Genome Institute"/>
            <person name="Lucas S."/>
            <person name="Copeland A."/>
            <person name="Lapidus A."/>
            <person name="Cheng J.-F."/>
            <person name="Bruce D."/>
            <person name="Goodwin L."/>
            <person name="Pitluck S."/>
            <person name="Chertkov O."/>
            <person name="Detter J.C."/>
            <person name="Han C."/>
            <person name="Tapia R."/>
            <person name="Land M."/>
            <person name="Hauser L."/>
            <person name="Chang Y.-J."/>
            <person name="Jeffries C."/>
            <person name="Kyrpides N."/>
            <person name="Ivanova N."/>
            <person name="Mikhailova N."/>
            <person name="Hemme C.L."/>
            <person name="Woyke T."/>
        </authorList>
    </citation>
    <scope>NUCLEOTIDE SEQUENCE [LARGE SCALE GENOMIC DNA]</scope>
    <source>
        <strain evidence="3">ATCC 35296 / DSM 3052 / OCM 3 / 743B</strain>
    </source>
</reference>
<dbReference type="HOGENOM" id="CLU_065541_0_0_9"/>
<organism evidence="2 3">
    <name type="scientific">Clostridium cellulovorans (strain ATCC 35296 / DSM 3052 / OCM 3 / 743B)</name>
    <dbReference type="NCBI Taxonomy" id="573061"/>
    <lineage>
        <taxon>Bacteria</taxon>
        <taxon>Bacillati</taxon>
        <taxon>Bacillota</taxon>
        <taxon>Clostridia</taxon>
        <taxon>Eubacteriales</taxon>
        <taxon>Clostridiaceae</taxon>
        <taxon>Clostridium</taxon>
    </lineage>
</organism>
<dbReference type="STRING" id="573061.Clocel_3645"/>
<evidence type="ECO:0000313" key="2">
    <source>
        <dbReference type="EMBL" id="ADL53315.1"/>
    </source>
</evidence>
<dbReference type="EMBL" id="CP002160">
    <property type="protein sequence ID" value="ADL53315.1"/>
    <property type="molecule type" value="Genomic_DNA"/>
</dbReference>
<sequence length="341" mass="39742">MYNTIVEYLKNYKKSRIILGELEKLAPGDMEYIIFAQNIRKLIADNILEEISPKNNNGKEIPLAYKFKIKKYEVKKDYINEIQSYILKVDGAIDLQKYFKLSEETWKKDVPFIEKINDYIVKKGFPEDDATSQERSFHIVGDEKWIDEKGGKTLLERIGLWEKLNIVNNSDPLMLAINPKRIIEINDDKSLSYYHLIVENKATFMALMEGLEETEFTSLIFGSGWKIVSNYRMLELQLNLKGNHKLVYFGDLDNEGISIWNSLNEKIQASLAIDFYVELLKKSCELGKENQLRNDNAIKNFLSFFSEKDKNTILGCLGSERYIPQEALNKDELKSIWRSTR</sequence>
<name>D9SWN3_CLOC7</name>